<accession>Q39FG9</accession>
<keyword evidence="3" id="KW-1185">Reference proteome</keyword>
<feature type="region of interest" description="Disordered" evidence="1">
    <location>
        <begin position="35"/>
        <end position="74"/>
    </location>
</feature>
<name>Q39FG9_BURL3</name>
<feature type="compositionally biased region" description="Basic and acidic residues" evidence="1">
    <location>
        <begin position="548"/>
        <end position="561"/>
    </location>
</feature>
<feature type="region of interest" description="Disordered" evidence="1">
    <location>
        <begin position="176"/>
        <end position="195"/>
    </location>
</feature>
<dbReference type="HOGENOM" id="CLU_360448_0_0_4"/>
<dbReference type="EMBL" id="CP000151">
    <property type="protein sequence ID" value="ABB08797.1"/>
    <property type="molecule type" value="Genomic_DNA"/>
</dbReference>
<feature type="compositionally biased region" description="Basic and acidic residues" evidence="1">
    <location>
        <begin position="449"/>
        <end position="459"/>
    </location>
</feature>
<dbReference type="KEGG" id="bur:Bcep18194_A5203"/>
<feature type="region of interest" description="Disordered" evidence="1">
    <location>
        <begin position="221"/>
        <end position="244"/>
    </location>
</feature>
<dbReference type="AlphaFoldDB" id="Q39FG9"/>
<feature type="region of interest" description="Disordered" evidence="1">
    <location>
        <begin position="263"/>
        <end position="423"/>
    </location>
</feature>
<feature type="compositionally biased region" description="Basic and acidic residues" evidence="1">
    <location>
        <begin position="221"/>
        <end position="242"/>
    </location>
</feature>
<sequence length="776" mass="86190">MSRIHLRRPARGLQRRRRQIEQPAVEHCRAVVPHGHRRPDQRVLPAGQGRRAPAGALVDEAAPARRVPRRQQRHRAVVRRHCTAGELEPRYVAVCAIGSRRARPPAVRHRRRRVGRHRHADDPPGRAQQRALPARLQRRRDDSAADPHRADGPGQRRAMATRPDRRRARLFTAHHAARRRRQHYAGSGRQARPERTRGLAYAAAAYRCAVGRDAVVADHARRPARAVREPRPREPERARVPELPRQAAGRLVAVRHLLRPRHADLGAHADARARTRGGRGRPVVGAEPAVDRRQGRARGRDRRIRPRRQPEERAAERSDADLRLQDDRQRLSARADRGRVADRRYARPGPRGRVSRAARQRRADQWQPPGRQPAARRDDRTAVRAAAVGREPDPPAARRDRRQLARQHRRARRRRLPVRRERGARAGCVARSERIPHARPARSVSGCRTARDARQHGEPGGDVGNAGTAAVPGQRAGRAGSHRRVGLCAIRWCADRRRARHAAGVLRAVARSAGQPDSGDEFGRRLRAAVRHAAGQRTSADRRRRHAAVPDRARDRCRHADRESRVCQPGAVAEVYEFRISRHGDLVVAAGDVGSRARSPARAPGPVGRDTHAAHAGAADDLAGDLERTRHAHVGDVDVVVRERQVPDRCIRHAQRGRHRGERGAALEYDVSRDPRSAAARGQVLVAGVAADAGCAAEAERGGPGIAVTHHRTRADRACKSPGGVTASGASLEIEARDTAAVRPSCRMSRARSPVPACRANRCHRDTTRFRPSRFA</sequence>
<feature type="region of interest" description="Disordered" evidence="1">
    <location>
        <begin position="437"/>
        <end position="478"/>
    </location>
</feature>
<dbReference type="Proteomes" id="UP000002705">
    <property type="component" value="Chromosome 1"/>
</dbReference>
<evidence type="ECO:0000313" key="3">
    <source>
        <dbReference type="Proteomes" id="UP000002705"/>
    </source>
</evidence>
<evidence type="ECO:0000313" key="2">
    <source>
        <dbReference type="EMBL" id="ABB08797.1"/>
    </source>
</evidence>
<reference evidence="2" key="1">
    <citation type="submission" date="2009-01" db="EMBL/GenBank/DDBJ databases">
        <title>Complete sequence of chromosome 1 of Burkholderia sp. 383.</title>
        <authorList>
            <consortium name="US DOE Joint Genome Institute"/>
            <person name="Copeland A."/>
            <person name="Lucas S."/>
            <person name="Lapidus A."/>
            <person name="Barry K."/>
            <person name="Detter J.C."/>
            <person name="Glavina T."/>
            <person name="Hammon N."/>
            <person name="Israni S."/>
            <person name="Pitluck S."/>
            <person name="Chain P."/>
            <person name="Malfatti S."/>
            <person name="Shin M."/>
            <person name="Vergez L."/>
            <person name="Schmutz J."/>
            <person name="Larimer F."/>
            <person name="Land M."/>
            <person name="Kyrpides N."/>
            <person name="Lykidis A."/>
            <person name="Richardson P."/>
        </authorList>
    </citation>
    <scope>NUCLEOTIDE SEQUENCE</scope>
    <source>
        <strain evidence="2">383</strain>
    </source>
</reference>
<feature type="compositionally biased region" description="Basic residues" evidence="1">
    <location>
        <begin position="102"/>
        <end position="118"/>
    </location>
</feature>
<feature type="compositionally biased region" description="Basic and acidic residues" evidence="1">
    <location>
        <begin position="263"/>
        <end position="273"/>
    </location>
</feature>
<evidence type="ECO:0000256" key="1">
    <source>
        <dbReference type="SAM" id="MobiDB-lite"/>
    </source>
</evidence>
<feature type="compositionally biased region" description="Low complexity" evidence="1">
    <location>
        <begin position="125"/>
        <end position="135"/>
    </location>
</feature>
<feature type="compositionally biased region" description="Basic residues" evidence="1">
    <location>
        <begin position="295"/>
        <end position="307"/>
    </location>
</feature>
<gene>
    <name evidence="2" type="ordered locus">Bcep18194_A5203</name>
</gene>
<feature type="compositionally biased region" description="Basic residues" evidence="1">
    <location>
        <begin position="399"/>
        <end position="417"/>
    </location>
</feature>
<feature type="compositionally biased region" description="Basic and acidic residues" evidence="1">
    <location>
        <begin position="308"/>
        <end position="345"/>
    </location>
</feature>
<feature type="compositionally biased region" description="Basic and acidic residues" evidence="1">
    <location>
        <begin position="139"/>
        <end position="151"/>
    </location>
</feature>
<organism evidence="2 3">
    <name type="scientific">Burkholderia lata (strain ATCC 17760 / DSM 23089 / LMG 22485 / NCIMB 9086 / R18194 / 383)</name>
    <dbReference type="NCBI Taxonomy" id="482957"/>
    <lineage>
        <taxon>Bacteria</taxon>
        <taxon>Pseudomonadati</taxon>
        <taxon>Pseudomonadota</taxon>
        <taxon>Betaproteobacteria</taxon>
        <taxon>Burkholderiales</taxon>
        <taxon>Burkholderiaceae</taxon>
        <taxon>Burkholderia</taxon>
        <taxon>Burkholderia cepacia complex</taxon>
    </lineage>
</organism>
<feature type="region of interest" description="Disordered" evidence="1">
    <location>
        <begin position="102"/>
        <end position="165"/>
    </location>
</feature>
<proteinExistence type="predicted"/>
<feature type="region of interest" description="Disordered" evidence="1">
    <location>
        <begin position="531"/>
        <end position="561"/>
    </location>
</feature>
<protein>
    <submittedName>
        <fullName evidence="2">Uncharacterized protein</fullName>
    </submittedName>
</protein>
<feature type="compositionally biased region" description="Low complexity" evidence="1">
    <location>
        <begin position="45"/>
        <end position="56"/>
    </location>
</feature>